<feature type="transmembrane region" description="Helical" evidence="7">
    <location>
        <begin position="288"/>
        <end position="306"/>
    </location>
</feature>
<evidence type="ECO:0000256" key="7">
    <source>
        <dbReference type="SAM" id="Phobius"/>
    </source>
</evidence>
<evidence type="ECO:0000256" key="6">
    <source>
        <dbReference type="ARBA" id="ARBA00023136"/>
    </source>
</evidence>
<feature type="transmembrane region" description="Helical" evidence="7">
    <location>
        <begin position="80"/>
        <end position="102"/>
    </location>
</feature>
<evidence type="ECO:0000256" key="5">
    <source>
        <dbReference type="ARBA" id="ARBA00022989"/>
    </source>
</evidence>
<keyword evidence="3" id="KW-0813">Transport</keyword>
<reference evidence="8" key="1">
    <citation type="submission" date="2022-11" db="UniProtKB">
        <authorList>
            <consortium name="EnsemblMetazoa"/>
        </authorList>
    </citation>
    <scope>IDENTIFICATION</scope>
</reference>
<dbReference type="EnsemblMetazoa" id="XM_038216317.1">
    <property type="protein sequence ID" value="XP_038072245.1"/>
    <property type="gene ID" value="LOC119740862"/>
</dbReference>
<dbReference type="RefSeq" id="XP_038072243.1">
    <property type="nucleotide sequence ID" value="XM_038216315.1"/>
</dbReference>
<feature type="transmembrane region" description="Helical" evidence="7">
    <location>
        <begin position="7"/>
        <end position="30"/>
    </location>
</feature>
<proteinExistence type="inferred from homology"/>
<dbReference type="GO" id="GO:0000139">
    <property type="term" value="C:Golgi membrane"/>
    <property type="evidence" value="ECO:0007669"/>
    <property type="project" value="InterPro"/>
</dbReference>
<feature type="transmembrane region" description="Helical" evidence="7">
    <location>
        <begin position="36"/>
        <end position="60"/>
    </location>
</feature>
<keyword evidence="3" id="KW-0762">Sugar transport</keyword>
<sequence>MLGLVDCTSWLVFIAYVTLFVNNNLLIAFTKDKDNSYSYSTVLVVLLIELSKLTVATIFYCHKYSFHNLVADLQSNKTAFAYYLIPSVLYSIFNNLVFLNLANYNPTNYAILLQFSIVITGVIYQCLFKKDLSWQQWISLSILTLGCVISHMEEANEVFLELRDVFILIQVLCSSFAGVYNEYLLKNYSSQLDFWLQGIFMYANTSMCCVVLVTISGKLSPGVLTASSLKSVFEPVVILIVVNNVIAGLVTGLFLYKLNSILKKFALAIEMVALAILSRALLGTTVNFTKAVSILLVSVSVIVYSLNPLAIKSEVVVKPGLKLSNGDAR</sequence>
<name>A0A914B8T5_PATMI</name>
<dbReference type="GeneID" id="119740862"/>
<feature type="transmembrane region" description="Helical" evidence="7">
    <location>
        <begin position="108"/>
        <end position="127"/>
    </location>
</feature>
<dbReference type="EnsemblMetazoa" id="XM_038216315.1">
    <property type="protein sequence ID" value="XP_038072243.1"/>
    <property type="gene ID" value="LOC119740862"/>
</dbReference>
<dbReference type="InterPro" id="IPR007271">
    <property type="entry name" value="Nuc_sug_transpt"/>
</dbReference>
<keyword evidence="6 7" id="KW-0472">Membrane</keyword>
<evidence type="ECO:0000313" key="8">
    <source>
        <dbReference type="EnsemblMetazoa" id="XP_038072245.1"/>
    </source>
</evidence>
<feature type="transmembrane region" description="Helical" evidence="7">
    <location>
        <begin position="236"/>
        <end position="256"/>
    </location>
</feature>
<accession>A0A914B8T5</accession>
<dbReference type="PANTHER" id="PTHR10231">
    <property type="entry name" value="NUCLEOTIDE-SUGAR TRANSMEMBRANE TRANSPORTER"/>
    <property type="match status" value="1"/>
</dbReference>
<dbReference type="GO" id="GO:0015165">
    <property type="term" value="F:pyrimidine nucleotide-sugar transmembrane transporter activity"/>
    <property type="evidence" value="ECO:0007669"/>
    <property type="project" value="InterPro"/>
</dbReference>
<organism evidence="8 9">
    <name type="scientific">Patiria miniata</name>
    <name type="common">Bat star</name>
    <name type="synonym">Asterina miniata</name>
    <dbReference type="NCBI Taxonomy" id="46514"/>
    <lineage>
        <taxon>Eukaryota</taxon>
        <taxon>Metazoa</taxon>
        <taxon>Echinodermata</taxon>
        <taxon>Eleutherozoa</taxon>
        <taxon>Asterozoa</taxon>
        <taxon>Asteroidea</taxon>
        <taxon>Valvatacea</taxon>
        <taxon>Valvatida</taxon>
        <taxon>Asterinidae</taxon>
        <taxon>Patiria</taxon>
    </lineage>
</organism>
<comment type="similarity">
    <text evidence="2">Belongs to the nucleotide-sugar transporter family. SLC35A subfamily.</text>
</comment>
<dbReference type="Pfam" id="PF04142">
    <property type="entry name" value="Nuc_sug_transp"/>
    <property type="match status" value="1"/>
</dbReference>
<feature type="transmembrane region" description="Helical" evidence="7">
    <location>
        <begin position="265"/>
        <end position="282"/>
    </location>
</feature>
<keyword evidence="5 7" id="KW-1133">Transmembrane helix</keyword>
<dbReference type="SUPFAM" id="SSF103481">
    <property type="entry name" value="Multidrug resistance efflux transporter EmrE"/>
    <property type="match status" value="1"/>
</dbReference>
<dbReference type="OMA" id="CLYCREN"/>
<dbReference type="RefSeq" id="XP_038072245.1">
    <property type="nucleotide sequence ID" value="XM_038216317.1"/>
</dbReference>
<dbReference type="EnsemblMetazoa" id="XM_038216316.1">
    <property type="protein sequence ID" value="XP_038072244.1"/>
    <property type="gene ID" value="LOC119740862"/>
</dbReference>
<evidence type="ECO:0000256" key="1">
    <source>
        <dbReference type="ARBA" id="ARBA00004141"/>
    </source>
</evidence>
<dbReference type="OrthoDB" id="419167at2759"/>
<feature type="transmembrane region" description="Helical" evidence="7">
    <location>
        <begin position="165"/>
        <end position="183"/>
    </location>
</feature>
<dbReference type="RefSeq" id="XP_038072244.1">
    <property type="nucleotide sequence ID" value="XM_038216316.1"/>
</dbReference>
<protein>
    <submittedName>
        <fullName evidence="8">Uncharacterized protein</fullName>
    </submittedName>
</protein>
<dbReference type="AlphaFoldDB" id="A0A914B8T5"/>
<comment type="subcellular location">
    <subcellularLocation>
        <location evidence="1">Membrane</location>
        <topology evidence="1">Multi-pass membrane protein</topology>
    </subcellularLocation>
</comment>
<evidence type="ECO:0000256" key="4">
    <source>
        <dbReference type="ARBA" id="ARBA00022692"/>
    </source>
</evidence>
<keyword evidence="9" id="KW-1185">Reference proteome</keyword>
<dbReference type="Proteomes" id="UP000887568">
    <property type="component" value="Unplaced"/>
</dbReference>
<evidence type="ECO:0000256" key="3">
    <source>
        <dbReference type="ARBA" id="ARBA00022597"/>
    </source>
</evidence>
<keyword evidence="4 7" id="KW-0812">Transmembrane</keyword>
<evidence type="ECO:0000256" key="2">
    <source>
        <dbReference type="ARBA" id="ARBA00009976"/>
    </source>
</evidence>
<feature type="transmembrane region" description="Helical" evidence="7">
    <location>
        <begin position="195"/>
        <end position="216"/>
    </location>
</feature>
<dbReference type="InterPro" id="IPR037185">
    <property type="entry name" value="EmrE-like"/>
</dbReference>
<evidence type="ECO:0000313" key="9">
    <source>
        <dbReference type="Proteomes" id="UP000887568"/>
    </source>
</evidence>